<proteinExistence type="predicted"/>
<reference evidence="4" key="1">
    <citation type="submission" date="2023-07" db="EMBL/GenBank/DDBJ databases">
        <title>A chromosome-level genome assembly of Lolium multiflorum.</title>
        <authorList>
            <person name="Chen Y."/>
            <person name="Copetti D."/>
            <person name="Kolliker R."/>
            <person name="Studer B."/>
        </authorList>
    </citation>
    <scope>NUCLEOTIDE SEQUENCE</scope>
    <source>
        <strain evidence="4">02402/16</strain>
        <tissue evidence="4">Leaf</tissue>
    </source>
</reference>
<dbReference type="InterPro" id="IPR053781">
    <property type="entry name" value="F-box_AtFBL13-like"/>
</dbReference>
<dbReference type="SUPFAM" id="SSF81383">
    <property type="entry name" value="F-box domain"/>
    <property type="match status" value="1"/>
</dbReference>
<dbReference type="InterPro" id="IPR055302">
    <property type="entry name" value="F-box_dom-containing"/>
</dbReference>
<dbReference type="PANTHER" id="PTHR32141:SF97">
    <property type="entry name" value="OS04G0231400 PROTEIN"/>
    <property type="match status" value="1"/>
</dbReference>
<evidence type="ECO:0000259" key="2">
    <source>
        <dbReference type="Pfam" id="PF00646"/>
    </source>
</evidence>
<organism evidence="4 5">
    <name type="scientific">Lolium multiflorum</name>
    <name type="common">Italian ryegrass</name>
    <name type="synonym">Lolium perenne subsp. multiflorum</name>
    <dbReference type="NCBI Taxonomy" id="4521"/>
    <lineage>
        <taxon>Eukaryota</taxon>
        <taxon>Viridiplantae</taxon>
        <taxon>Streptophyta</taxon>
        <taxon>Embryophyta</taxon>
        <taxon>Tracheophyta</taxon>
        <taxon>Spermatophyta</taxon>
        <taxon>Magnoliopsida</taxon>
        <taxon>Liliopsida</taxon>
        <taxon>Poales</taxon>
        <taxon>Poaceae</taxon>
        <taxon>BOP clade</taxon>
        <taxon>Pooideae</taxon>
        <taxon>Poodae</taxon>
        <taxon>Poeae</taxon>
        <taxon>Poeae Chloroplast Group 2 (Poeae type)</taxon>
        <taxon>Loliodinae</taxon>
        <taxon>Loliinae</taxon>
        <taxon>Lolium</taxon>
    </lineage>
</organism>
<keyword evidence="5" id="KW-1185">Reference proteome</keyword>
<accession>A0AAD8WR91</accession>
<dbReference type="AlphaFoldDB" id="A0AAD8WR91"/>
<sequence length="556" mass="63906">MGGGDRLSDLSDDLLAAVISLLPTREAVRTAALSRRWRPVWLRAHSLILDTRSYGDRSEDIWAYFGRQNDGTHDRLFSNARNFLDAAGRSSHVRNLSLTVHGRNKEYFQVVMGCSWRDTYGLVASILGVSALRRLEEVRVKFQVVPSPPHCERDKKIYDWVYKLDTAQLPEHTLRVLDLDNCRLEESAAVSFPRLSSLRLCKCSSSAKDLEGWIRTAPSLGTMHIEDHDFLYDDTRRFALHSPSLTALTIVLRPCLSTREHFEVVDAPRLRTFKYKGTLDAFSMKSQTRNLEQVDLTIRRFYGETGGSPVKIWFAPFWQLLRNFRHVKAIKLKVPNIDGIVVVDKDVRHQHLFTFPGLERLELRGFLDPAGSRDDAALAIANLLQCCPVLHDLLIRIPTDPYRALYETQTSTQVRVSDFDVSMDVFRRRFSKEMVPLMLDPDDDGSSQCSVLPGLTGCRFRCLDNHLKNVTLQFELKELNSFEVCLAKFFAKNSMVLETLQIDDGKHNFLRHVNWMVERWRANAPKQRKQTECDSADSPKQTGKRKLRNYRVYNAE</sequence>
<dbReference type="InterPro" id="IPR036047">
    <property type="entry name" value="F-box-like_dom_sf"/>
</dbReference>
<dbReference type="InterPro" id="IPR001810">
    <property type="entry name" value="F-box_dom"/>
</dbReference>
<dbReference type="SUPFAM" id="SSF52047">
    <property type="entry name" value="RNI-like"/>
    <property type="match status" value="1"/>
</dbReference>
<feature type="domain" description="F-box/LRR-repeat protein 15/At3g58940/PEG3-like LRR" evidence="3">
    <location>
        <begin position="172"/>
        <end position="274"/>
    </location>
</feature>
<dbReference type="EMBL" id="JAUUTY010000002">
    <property type="protein sequence ID" value="KAK1677584.1"/>
    <property type="molecule type" value="Genomic_DNA"/>
</dbReference>
<dbReference type="Pfam" id="PF24758">
    <property type="entry name" value="LRR_At5g56370"/>
    <property type="match status" value="1"/>
</dbReference>
<dbReference type="Pfam" id="PF00646">
    <property type="entry name" value="F-box"/>
    <property type="match status" value="1"/>
</dbReference>
<evidence type="ECO:0000256" key="1">
    <source>
        <dbReference type="SAM" id="MobiDB-lite"/>
    </source>
</evidence>
<dbReference type="Gene3D" id="3.80.10.10">
    <property type="entry name" value="Ribonuclease Inhibitor"/>
    <property type="match status" value="1"/>
</dbReference>
<dbReference type="CDD" id="cd22160">
    <property type="entry name" value="F-box_AtFBL13-like"/>
    <property type="match status" value="1"/>
</dbReference>
<gene>
    <name evidence="4" type="ORF">QYE76_038432</name>
</gene>
<feature type="domain" description="F-box" evidence="2">
    <location>
        <begin position="7"/>
        <end position="41"/>
    </location>
</feature>
<dbReference type="Proteomes" id="UP001231189">
    <property type="component" value="Unassembled WGS sequence"/>
</dbReference>
<comment type="caution">
    <text evidence="4">The sequence shown here is derived from an EMBL/GenBank/DDBJ whole genome shotgun (WGS) entry which is preliminary data.</text>
</comment>
<evidence type="ECO:0008006" key="6">
    <source>
        <dbReference type="Google" id="ProtNLM"/>
    </source>
</evidence>
<dbReference type="PANTHER" id="PTHR32141">
    <property type="match status" value="1"/>
</dbReference>
<protein>
    <recommendedName>
        <fullName evidence="6">F-box domain-containing protein</fullName>
    </recommendedName>
</protein>
<dbReference type="InterPro" id="IPR032675">
    <property type="entry name" value="LRR_dom_sf"/>
</dbReference>
<evidence type="ECO:0000259" key="3">
    <source>
        <dbReference type="Pfam" id="PF24758"/>
    </source>
</evidence>
<evidence type="ECO:0000313" key="4">
    <source>
        <dbReference type="EMBL" id="KAK1677584.1"/>
    </source>
</evidence>
<evidence type="ECO:0000313" key="5">
    <source>
        <dbReference type="Proteomes" id="UP001231189"/>
    </source>
</evidence>
<feature type="region of interest" description="Disordered" evidence="1">
    <location>
        <begin position="523"/>
        <end position="545"/>
    </location>
</feature>
<name>A0AAD8WR91_LOLMU</name>
<dbReference type="InterPro" id="IPR055411">
    <property type="entry name" value="LRR_FXL15/At3g58940/PEG3-like"/>
</dbReference>